<comment type="caution">
    <text evidence="1">The sequence shown here is derived from an EMBL/GenBank/DDBJ whole genome shotgun (WGS) entry which is preliminary data.</text>
</comment>
<keyword evidence="3" id="KW-1185">Reference proteome</keyword>
<dbReference type="Proteomes" id="UP001642409">
    <property type="component" value="Unassembled WGS sequence"/>
</dbReference>
<accession>A0AA86NHC9</accession>
<name>A0AA86NHC9_9EUKA</name>
<proteinExistence type="predicted"/>
<organism evidence="1">
    <name type="scientific">Hexamita inflata</name>
    <dbReference type="NCBI Taxonomy" id="28002"/>
    <lineage>
        <taxon>Eukaryota</taxon>
        <taxon>Metamonada</taxon>
        <taxon>Diplomonadida</taxon>
        <taxon>Hexamitidae</taxon>
        <taxon>Hexamitinae</taxon>
        <taxon>Hexamita</taxon>
    </lineage>
</organism>
<evidence type="ECO:0000313" key="1">
    <source>
        <dbReference type="EMBL" id="CAI9919066.1"/>
    </source>
</evidence>
<reference evidence="2 3" key="2">
    <citation type="submission" date="2024-07" db="EMBL/GenBank/DDBJ databases">
        <authorList>
            <person name="Akdeniz Z."/>
        </authorList>
    </citation>
    <scope>NUCLEOTIDE SEQUENCE [LARGE SCALE GENOMIC DNA]</scope>
</reference>
<sequence length="150" mass="17215">MKTSVKPLPLLRKISYQTIPQRKLSTIQSISQPKLRTCQSVNHEINIIKPILQKIDESSEEEHPPQVWNELLSESSEFNVENINLASIIAQFDSLDNDFLPLTNMIRQDMNGLEVKNQRLDELLYLSSSHEASLDIMIANQAQNFLNILE</sequence>
<dbReference type="AlphaFoldDB" id="A0AA86NHC9"/>
<evidence type="ECO:0000313" key="3">
    <source>
        <dbReference type="Proteomes" id="UP001642409"/>
    </source>
</evidence>
<dbReference type="EMBL" id="CATOUU010000171">
    <property type="protein sequence ID" value="CAI9919066.1"/>
    <property type="molecule type" value="Genomic_DNA"/>
</dbReference>
<protein>
    <submittedName>
        <fullName evidence="2">Hypothetical_protein</fullName>
    </submittedName>
</protein>
<reference evidence="1" key="1">
    <citation type="submission" date="2023-06" db="EMBL/GenBank/DDBJ databases">
        <authorList>
            <person name="Kurt Z."/>
        </authorList>
    </citation>
    <scope>NUCLEOTIDE SEQUENCE</scope>
</reference>
<dbReference type="EMBL" id="CAXDID020000008">
    <property type="protein sequence ID" value="CAL5977390.1"/>
    <property type="molecule type" value="Genomic_DNA"/>
</dbReference>
<gene>
    <name evidence="2" type="ORF">HINF_LOCUS4275</name>
    <name evidence="1" type="ORF">HINF_LOCUS6711</name>
</gene>
<evidence type="ECO:0000313" key="2">
    <source>
        <dbReference type="EMBL" id="CAL5977390.1"/>
    </source>
</evidence>